<comment type="caution">
    <text evidence="2">The sequence shown here is derived from an EMBL/GenBank/DDBJ whole genome shotgun (WGS) entry which is preliminary data.</text>
</comment>
<gene>
    <name evidence="2" type="ORF">GYA93_10180</name>
</gene>
<dbReference type="EMBL" id="JAADZU010000027">
    <property type="protein sequence ID" value="NDK89944.1"/>
    <property type="molecule type" value="Genomic_DNA"/>
</dbReference>
<evidence type="ECO:0000313" key="3">
    <source>
        <dbReference type="Proteomes" id="UP000466307"/>
    </source>
</evidence>
<feature type="transmembrane region" description="Helical" evidence="1">
    <location>
        <begin position="227"/>
        <end position="248"/>
    </location>
</feature>
<dbReference type="Proteomes" id="UP000466307">
    <property type="component" value="Unassembled WGS sequence"/>
</dbReference>
<dbReference type="AlphaFoldDB" id="A0A7K3LNW7"/>
<feature type="transmembrane region" description="Helical" evidence="1">
    <location>
        <begin position="273"/>
        <end position="292"/>
    </location>
</feature>
<protein>
    <submittedName>
        <fullName evidence="2">Uncharacterized protein</fullName>
    </submittedName>
</protein>
<keyword evidence="1" id="KW-1133">Transmembrane helix</keyword>
<keyword evidence="3" id="KW-1185">Reference proteome</keyword>
<reference evidence="2 3" key="1">
    <citation type="submission" date="2020-01" db="EMBL/GenBank/DDBJ databases">
        <title>Investigation of new actinobacteria for the biodesulphurisation of diesel fuel.</title>
        <authorList>
            <person name="Athi Narayanan S.M."/>
        </authorList>
    </citation>
    <scope>NUCLEOTIDE SEQUENCE [LARGE SCALE GENOMIC DNA]</scope>
    <source>
        <strain evidence="2 3">213E</strain>
    </source>
</reference>
<organism evidence="2 3">
    <name type="scientific">Gordonia desulfuricans</name>
    <dbReference type="NCBI Taxonomy" id="89051"/>
    <lineage>
        <taxon>Bacteria</taxon>
        <taxon>Bacillati</taxon>
        <taxon>Actinomycetota</taxon>
        <taxon>Actinomycetes</taxon>
        <taxon>Mycobacteriales</taxon>
        <taxon>Gordoniaceae</taxon>
        <taxon>Gordonia</taxon>
    </lineage>
</organism>
<name>A0A7K3LNW7_9ACTN</name>
<keyword evidence="1" id="KW-0812">Transmembrane</keyword>
<dbReference type="RefSeq" id="WP_059035626.1">
    <property type="nucleotide sequence ID" value="NZ_JAADZU010000027.1"/>
</dbReference>
<feature type="transmembrane region" description="Helical" evidence="1">
    <location>
        <begin position="90"/>
        <end position="110"/>
    </location>
</feature>
<evidence type="ECO:0000313" key="2">
    <source>
        <dbReference type="EMBL" id="NDK89944.1"/>
    </source>
</evidence>
<feature type="transmembrane region" description="Helical" evidence="1">
    <location>
        <begin position="125"/>
        <end position="143"/>
    </location>
</feature>
<feature type="transmembrane region" description="Helical" evidence="1">
    <location>
        <begin position="174"/>
        <end position="194"/>
    </location>
</feature>
<keyword evidence="1" id="KW-0472">Membrane</keyword>
<accession>A0A7K3LNW7</accession>
<feature type="transmembrane region" description="Helical" evidence="1">
    <location>
        <begin position="24"/>
        <end position="43"/>
    </location>
</feature>
<evidence type="ECO:0000256" key="1">
    <source>
        <dbReference type="SAM" id="Phobius"/>
    </source>
</evidence>
<feature type="transmembrane region" description="Helical" evidence="1">
    <location>
        <begin position="201"/>
        <end position="221"/>
    </location>
</feature>
<feature type="transmembrane region" description="Helical" evidence="1">
    <location>
        <begin position="55"/>
        <end position="78"/>
    </location>
</feature>
<sequence>MTVTEPRPTTTAVRRRRRPWGTPAWTITMRWVALIGTTAVAFWRTLAALATEIGAQTLIVIVPVVVLLAGMAAAGTALRRHDEPPIYDRQTDVIVGGIVLFIALAVEVMVNPRYSQAYLTVHMDLLSMWLFVLGAAILLFGLRPVSRYRWAWLVLLMIWPIPLRVLILSVGRGALGAAFLMVLIAAAATAVATGRTVRRGLIGAGLAALVGSLAIVTMYVVLDIRRLVLVATIPALLCAAVAFSVMYVDYRRRPGRSWSPMGRPLLDPTLRRVGRPALLLVSATVLTAFVPLPQVGTWPSATIPGMAIGKPLVVPAGWRQASEQRYEWVRRLYGTTSVLYRQLLVQKVGSTAFDKDARTRRVMVDSVDAARPLALEVYPYIFRYNLVGDRFGPAVEVPLPHGVRSWVWSVVDDERYLTYTVLSWWWNNGARTQQIILWAVDNHEPDAQFPPPRITIGQNLNTMMTVFFRGNASIADTDPAYKDRGLLTLLATELVNAQVERAGGGA</sequence>
<feature type="transmembrane region" description="Helical" evidence="1">
    <location>
        <begin position="150"/>
        <end position="168"/>
    </location>
</feature>
<proteinExistence type="predicted"/>